<feature type="compositionally biased region" description="Polar residues" evidence="4">
    <location>
        <begin position="589"/>
        <end position="608"/>
    </location>
</feature>
<keyword evidence="2" id="KW-0963">Cytoplasm</keyword>
<dbReference type="InterPro" id="IPR036534">
    <property type="entry name" value="GAR_dom_sf"/>
</dbReference>
<feature type="compositionally biased region" description="Low complexity" evidence="4">
    <location>
        <begin position="695"/>
        <end position="708"/>
    </location>
</feature>
<keyword evidence="7" id="KW-1185">Reference proteome</keyword>
<dbReference type="OrthoDB" id="5409589at2759"/>
<feature type="region of interest" description="Disordered" evidence="4">
    <location>
        <begin position="692"/>
        <end position="764"/>
    </location>
</feature>
<feature type="compositionally biased region" description="Acidic residues" evidence="4">
    <location>
        <begin position="412"/>
        <end position="421"/>
    </location>
</feature>
<organism evidence="6 7">
    <name type="scientific">Ophiocordyceps unilateralis</name>
    <name type="common">Zombie-ant fungus</name>
    <name type="synonym">Torrubia unilateralis</name>
    <dbReference type="NCBI Taxonomy" id="268505"/>
    <lineage>
        <taxon>Eukaryota</taxon>
        <taxon>Fungi</taxon>
        <taxon>Dikarya</taxon>
        <taxon>Ascomycota</taxon>
        <taxon>Pezizomycotina</taxon>
        <taxon>Sordariomycetes</taxon>
        <taxon>Hypocreomycetidae</taxon>
        <taxon>Hypocreales</taxon>
        <taxon>Ophiocordycipitaceae</taxon>
        <taxon>Ophiocordyceps</taxon>
    </lineage>
</organism>
<gene>
    <name evidence="6" type="ORF">XA68_13613</name>
</gene>
<dbReference type="InterPro" id="IPR003108">
    <property type="entry name" value="GAR_dom"/>
</dbReference>
<evidence type="ECO:0000256" key="1">
    <source>
        <dbReference type="ARBA" id="ARBA00004245"/>
    </source>
</evidence>
<dbReference type="AlphaFoldDB" id="A0A2A9PAE3"/>
<dbReference type="GO" id="GO:0005856">
    <property type="term" value="C:cytoskeleton"/>
    <property type="evidence" value="ECO:0007669"/>
    <property type="project" value="UniProtKB-SubCell"/>
</dbReference>
<feature type="region of interest" description="Disordered" evidence="4">
    <location>
        <begin position="137"/>
        <end position="156"/>
    </location>
</feature>
<dbReference type="EMBL" id="LAZP02000287">
    <property type="protein sequence ID" value="PFH58485.1"/>
    <property type="molecule type" value="Genomic_DNA"/>
</dbReference>
<feature type="compositionally biased region" description="Polar residues" evidence="4">
    <location>
        <begin position="428"/>
        <end position="443"/>
    </location>
</feature>
<sequence>MADHPPVRFRPHHAKRLSLFAANRDDLLVRLAPATAVEALAEPTGTLSACLDAAPSSDRDLAVRAAIFSRRVWEWLAELQGWNWPSRLDHGFVAGLSATDAAQYAIRIHDIDREMDRLDVEDIKKHVLATHVLSLSRPTTPATDSDRRSSVSLSSTSSYNRMDDFTAVVTTIVMQALPNLARLTALLRLWTLRLRVLRQVPLFMSALEDVEAGLASAWAAMASSAAQGAHYERQAWEATNRSLASGVAEPARLLDYMLDCLEGMPDTLPDSWIDRVEAVERDYVEWAVVSEHTLAAAQTKHFLGDLPGGAAADDSGIASPGPLEPSWPTDGLSEDMDTECAGSCKTDDDSLAPPPDEEEQPRCHDEDQTRTPSPQSRVPTPIGQGEATPDRRSGSLSADDDSPLSGHVMTPIEEDDDDDEAGLPPLRTSASRQSLNSQASTLIFSGLGPFSSPPEMSTSPVVPAARLRQEADSPLHHSPLRRAKTEASGSELASMTRQADDDVLFLKSPADQSFADDFDDTMSMTDGTSYTLTSDGAGDQQLQQQISDIIGSIPAKIKLASSPPMLNPPDLQLPRLKKAESRESGLRRSASNLSTVSSSRAGTPSFTLSPAKHCRPRHRRSHQEIKVYHLSRSTGEPPIKLFIRCVGEHGERVMVRVGGGWADLSEYLKAYASHHGRRSNGKVDAAKVEVRAGATPTPLLNSSPTTRPGSAADEVTSPATPLQIRKMRASAEPSSYPRRPRPWTPSSSTAIPHEPSSSDSLRSRSSSRISWLDDEDSSSFLGLAGPSGRKVEMTDENRAWVESVKEKVRIASGSAVLLPASQSGRFGDLGSVGGTRRLFPNGRRL</sequence>
<dbReference type="SUPFAM" id="SSF143575">
    <property type="entry name" value="GAS2 domain-like"/>
    <property type="match status" value="1"/>
</dbReference>
<evidence type="ECO:0000256" key="4">
    <source>
        <dbReference type="SAM" id="MobiDB-lite"/>
    </source>
</evidence>
<feature type="compositionally biased region" description="Polar residues" evidence="4">
    <location>
        <begin position="487"/>
        <end position="496"/>
    </location>
</feature>
<feature type="region of interest" description="Disordered" evidence="4">
    <location>
        <begin position="313"/>
        <end position="496"/>
    </location>
</feature>
<keyword evidence="3" id="KW-0206">Cytoskeleton</keyword>
<comment type="subcellular location">
    <subcellularLocation>
        <location evidence="1">Cytoplasm</location>
        <location evidence="1">Cytoskeleton</location>
    </subcellularLocation>
</comment>
<dbReference type="Pfam" id="PF02187">
    <property type="entry name" value="GAS2"/>
    <property type="match status" value="1"/>
</dbReference>
<feature type="compositionally biased region" description="Basic residues" evidence="4">
    <location>
        <begin position="612"/>
        <end position="621"/>
    </location>
</feature>
<feature type="domain" description="GAR" evidence="5">
    <location>
        <begin position="597"/>
        <end position="675"/>
    </location>
</feature>
<reference evidence="6 7" key="1">
    <citation type="journal article" date="2015" name="BMC Genomics">
        <title>Gene expression during zombie ant biting behavior reflects the complexity underlying fungal parasitic behavioral manipulation.</title>
        <authorList>
            <person name="de Bekker C."/>
            <person name="Ohm R.A."/>
            <person name="Loreto R.G."/>
            <person name="Sebastian A."/>
            <person name="Albert I."/>
            <person name="Merrow M."/>
            <person name="Brachmann A."/>
            <person name="Hughes D.P."/>
        </authorList>
    </citation>
    <scope>NUCLEOTIDE SEQUENCE [LARGE SCALE GENOMIC DNA]</scope>
    <source>
        <strain evidence="6 7">SC16a</strain>
    </source>
</reference>
<dbReference type="GO" id="GO:0008017">
    <property type="term" value="F:microtubule binding"/>
    <property type="evidence" value="ECO:0007669"/>
    <property type="project" value="InterPro"/>
</dbReference>
<feature type="compositionally biased region" description="Basic and acidic residues" evidence="4">
    <location>
        <begin position="360"/>
        <end position="369"/>
    </location>
</feature>
<evidence type="ECO:0000313" key="6">
    <source>
        <dbReference type="EMBL" id="PFH58485.1"/>
    </source>
</evidence>
<evidence type="ECO:0000313" key="7">
    <source>
        <dbReference type="Proteomes" id="UP000037136"/>
    </source>
</evidence>
<evidence type="ECO:0000259" key="5">
    <source>
        <dbReference type="PROSITE" id="PS51460"/>
    </source>
</evidence>
<accession>A0A2A9PAE3</accession>
<feature type="region of interest" description="Disordered" evidence="4">
    <location>
        <begin position="578"/>
        <end position="624"/>
    </location>
</feature>
<dbReference type="STRING" id="268505.A0A2A9PAE3"/>
<evidence type="ECO:0000256" key="2">
    <source>
        <dbReference type="ARBA" id="ARBA00022490"/>
    </source>
</evidence>
<dbReference type="Gene3D" id="3.30.920.20">
    <property type="entry name" value="Gas2-like domain"/>
    <property type="match status" value="1"/>
</dbReference>
<proteinExistence type="predicted"/>
<dbReference type="Proteomes" id="UP000037136">
    <property type="component" value="Unassembled WGS sequence"/>
</dbReference>
<comment type="caution">
    <text evidence="6">The sequence shown here is derived from an EMBL/GenBank/DDBJ whole genome shotgun (WGS) entry which is preliminary data.</text>
</comment>
<protein>
    <recommendedName>
        <fullName evidence="5">GAR domain-containing protein</fullName>
    </recommendedName>
</protein>
<name>A0A2A9PAE3_OPHUN</name>
<evidence type="ECO:0000256" key="3">
    <source>
        <dbReference type="ARBA" id="ARBA00023212"/>
    </source>
</evidence>
<reference evidence="6 7" key="2">
    <citation type="journal article" date="2017" name="Sci. Rep.">
        <title>Ant-infecting Ophiocordyceps genomes reveal a high diversity of potential behavioral manipulation genes and a possible major role for enterotoxins.</title>
        <authorList>
            <person name="de Bekker C."/>
            <person name="Ohm R.A."/>
            <person name="Evans H.C."/>
            <person name="Brachmann A."/>
            <person name="Hughes D.P."/>
        </authorList>
    </citation>
    <scope>NUCLEOTIDE SEQUENCE [LARGE SCALE GENOMIC DNA]</scope>
    <source>
        <strain evidence="6 7">SC16a</strain>
    </source>
</reference>
<dbReference type="PROSITE" id="PS51460">
    <property type="entry name" value="GAR"/>
    <property type="match status" value="1"/>
</dbReference>